<keyword evidence="3" id="KW-1185">Reference proteome</keyword>
<dbReference type="HOGENOM" id="CLU_136790_2_1_0"/>
<dbReference type="PROSITE" id="PS51671">
    <property type="entry name" value="ACT"/>
    <property type="match status" value="1"/>
</dbReference>
<evidence type="ECO:0000313" key="2">
    <source>
        <dbReference type="EMBL" id="GAK54403.1"/>
    </source>
</evidence>
<organism evidence="2">
    <name type="scientific">Candidatus Moduliflexus flocculans</name>
    <dbReference type="NCBI Taxonomy" id="1499966"/>
    <lineage>
        <taxon>Bacteria</taxon>
        <taxon>Candidatus Moduliflexota</taxon>
        <taxon>Candidatus Moduliflexia</taxon>
        <taxon>Candidatus Moduliflexales</taxon>
        <taxon>Candidatus Moduliflexaceae</taxon>
    </lineage>
</organism>
<sequence>MKVKQISVFLENRSGRLAEVTRALGNKGLNIRALSLADTSDFGILRMIIDHPDDAYMELKERHYTVQETEVVTLEVADQPGGLAGVLELLYQNSVNVEYLYAFPERDSVDKAIMVFRFDDNDRAIELMQQNGIKIMDASRVYTI</sequence>
<dbReference type="AlphaFoldDB" id="A0A081BSM2"/>
<evidence type="ECO:0000313" key="3">
    <source>
        <dbReference type="Proteomes" id="UP000030700"/>
    </source>
</evidence>
<dbReference type="InterPro" id="IPR045865">
    <property type="entry name" value="ACT-like_dom_sf"/>
</dbReference>
<accession>A0A081BSM2</accession>
<dbReference type="PANTHER" id="PTHR40099">
    <property type="entry name" value="ACETOLACTATE SYNTHASE, SMALL SUBUNIT"/>
    <property type="match status" value="1"/>
</dbReference>
<name>A0A081BSM2_9BACT</name>
<dbReference type="STRING" id="1499966.U14_05688"/>
<dbReference type="Pfam" id="PF19571">
    <property type="entry name" value="ACT_8"/>
    <property type="match status" value="1"/>
</dbReference>
<dbReference type="PANTHER" id="PTHR40099:SF1">
    <property type="entry name" value="ACETOLACTATE SYNTHASE, SMALL SUBUNIT"/>
    <property type="match status" value="1"/>
</dbReference>
<evidence type="ECO:0000259" key="1">
    <source>
        <dbReference type="PROSITE" id="PS51671"/>
    </source>
</evidence>
<dbReference type="Gene3D" id="3.30.2130.10">
    <property type="entry name" value="VC0802-like"/>
    <property type="match status" value="1"/>
</dbReference>
<proteinExistence type="predicted"/>
<dbReference type="InterPro" id="IPR045739">
    <property type="entry name" value="ACT_dom_pair"/>
</dbReference>
<gene>
    <name evidence="2" type="ORF">U14_05688</name>
</gene>
<dbReference type="CDD" id="cd04882">
    <property type="entry name" value="ACT_Bt0572_2"/>
    <property type="match status" value="1"/>
</dbReference>
<reference evidence="2" key="1">
    <citation type="journal article" date="2015" name="PeerJ">
        <title>First genomic representation of candidate bacterial phylum KSB3 points to enhanced environmental sensing as a trigger of wastewater bulking.</title>
        <authorList>
            <person name="Sekiguchi Y."/>
            <person name="Ohashi A."/>
            <person name="Parks D.H."/>
            <person name="Yamauchi T."/>
            <person name="Tyson G.W."/>
            <person name="Hugenholtz P."/>
        </authorList>
    </citation>
    <scope>NUCLEOTIDE SEQUENCE [LARGE SCALE GENOMIC DNA]</scope>
</reference>
<dbReference type="Proteomes" id="UP000030700">
    <property type="component" value="Unassembled WGS sequence"/>
</dbReference>
<protein>
    <submittedName>
        <fullName evidence="2">Amino acid-binding ACT</fullName>
    </submittedName>
</protein>
<dbReference type="SUPFAM" id="SSF55021">
    <property type="entry name" value="ACT-like"/>
    <property type="match status" value="2"/>
</dbReference>
<dbReference type="CDD" id="cd04908">
    <property type="entry name" value="ACT_Bt0572_1"/>
    <property type="match status" value="1"/>
</dbReference>
<feature type="domain" description="ACT" evidence="1">
    <location>
        <begin position="71"/>
        <end position="144"/>
    </location>
</feature>
<dbReference type="EMBL" id="DF820461">
    <property type="protein sequence ID" value="GAK54403.1"/>
    <property type="molecule type" value="Genomic_DNA"/>
</dbReference>
<dbReference type="InterPro" id="IPR002912">
    <property type="entry name" value="ACT_dom"/>
</dbReference>